<dbReference type="Proteomes" id="UP000824120">
    <property type="component" value="Chromosome 12"/>
</dbReference>
<dbReference type="EMBL" id="JACXVP010000012">
    <property type="protein sequence ID" value="KAG5569394.1"/>
    <property type="molecule type" value="Genomic_DNA"/>
</dbReference>
<organism evidence="1 2">
    <name type="scientific">Solanum commersonii</name>
    <name type="common">Commerson's wild potato</name>
    <name type="synonym">Commerson's nightshade</name>
    <dbReference type="NCBI Taxonomy" id="4109"/>
    <lineage>
        <taxon>Eukaryota</taxon>
        <taxon>Viridiplantae</taxon>
        <taxon>Streptophyta</taxon>
        <taxon>Embryophyta</taxon>
        <taxon>Tracheophyta</taxon>
        <taxon>Spermatophyta</taxon>
        <taxon>Magnoliopsida</taxon>
        <taxon>eudicotyledons</taxon>
        <taxon>Gunneridae</taxon>
        <taxon>Pentapetalae</taxon>
        <taxon>asterids</taxon>
        <taxon>lamiids</taxon>
        <taxon>Solanales</taxon>
        <taxon>Solanaceae</taxon>
        <taxon>Solanoideae</taxon>
        <taxon>Solaneae</taxon>
        <taxon>Solanum</taxon>
    </lineage>
</organism>
<accession>A0A9J5W1R8</accession>
<dbReference type="AlphaFoldDB" id="A0A9J5W1R8"/>
<proteinExistence type="predicted"/>
<sequence length="75" mass="8636">MEILSVEDSKICEGRRRKMHAWRFWLSEIQESMREGEKEATWSKMLAGYTHVSRSLRGGATAIEGWSADHPSPEN</sequence>
<reference evidence="1 2" key="1">
    <citation type="submission" date="2020-09" db="EMBL/GenBank/DDBJ databases">
        <title>De no assembly of potato wild relative species, Solanum commersonii.</title>
        <authorList>
            <person name="Cho K."/>
        </authorList>
    </citation>
    <scope>NUCLEOTIDE SEQUENCE [LARGE SCALE GENOMIC DNA]</scope>
    <source>
        <strain evidence="1">LZ3.2</strain>
        <tissue evidence="1">Leaf</tissue>
    </source>
</reference>
<keyword evidence="2" id="KW-1185">Reference proteome</keyword>
<protein>
    <submittedName>
        <fullName evidence="1">Uncharacterized protein</fullName>
    </submittedName>
</protein>
<evidence type="ECO:0000313" key="1">
    <source>
        <dbReference type="EMBL" id="KAG5569394.1"/>
    </source>
</evidence>
<gene>
    <name evidence="1" type="ORF">H5410_059160</name>
</gene>
<evidence type="ECO:0000313" key="2">
    <source>
        <dbReference type="Proteomes" id="UP000824120"/>
    </source>
</evidence>
<comment type="caution">
    <text evidence="1">The sequence shown here is derived from an EMBL/GenBank/DDBJ whole genome shotgun (WGS) entry which is preliminary data.</text>
</comment>
<name>A0A9J5W1R8_SOLCO</name>